<comment type="similarity">
    <text evidence="2">Belongs to the skp family.</text>
</comment>
<dbReference type="GO" id="GO:0050821">
    <property type="term" value="P:protein stabilization"/>
    <property type="evidence" value="ECO:0007669"/>
    <property type="project" value="TreeGrafter"/>
</dbReference>
<dbReference type="Gene3D" id="3.30.910.20">
    <property type="entry name" value="Skp domain"/>
    <property type="match status" value="1"/>
</dbReference>
<dbReference type="InterPro" id="IPR005632">
    <property type="entry name" value="Chaperone_Skp"/>
</dbReference>
<dbReference type="GO" id="GO:0051082">
    <property type="term" value="F:unfolded protein binding"/>
    <property type="evidence" value="ECO:0007669"/>
    <property type="project" value="InterPro"/>
</dbReference>
<evidence type="ECO:0000256" key="1">
    <source>
        <dbReference type="ARBA" id="ARBA00022729"/>
    </source>
</evidence>
<dbReference type="SMART" id="SM00935">
    <property type="entry name" value="OmpH"/>
    <property type="match status" value="1"/>
</dbReference>
<dbReference type="GO" id="GO:0005829">
    <property type="term" value="C:cytosol"/>
    <property type="evidence" value="ECO:0007669"/>
    <property type="project" value="TreeGrafter"/>
</dbReference>
<dbReference type="Pfam" id="PF03938">
    <property type="entry name" value="OmpH"/>
    <property type="match status" value="1"/>
</dbReference>
<reference evidence="4" key="1">
    <citation type="submission" date="2023-01" db="EMBL/GenBank/DDBJ databases">
        <title>Complete genome sequence of Planctobacterium marinum strain Dej080120_11.</title>
        <authorList>
            <person name="Ueki S."/>
            <person name="Maruyama F."/>
        </authorList>
    </citation>
    <scope>NUCLEOTIDE SEQUENCE</scope>
    <source>
        <strain evidence="4">Dej080120_11</strain>
    </source>
</reference>
<protein>
    <submittedName>
        <fullName evidence="4">Molecular chaperone</fullName>
    </submittedName>
</protein>
<dbReference type="InterPro" id="IPR024930">
    <property type="entry name" value="Skp_dom_sf"/>
</dbReference>
<name>A0AA48HZP0_9ALTE</name>
<proteinExistence type="inferred from homology"/>
<accession>A0AA48HZP0</accession>
<keyword evidence="5" id="KW-1185">Reference proteome</keyword>
<sequence length="172" mass="19344">MKALKATAVAMTLAASLTSASAYAQQKIGVANVQAIFQSLPQAATIQQTINEEFKDEIQAIKQLESDLQYLMEKQRRDTATMSQQEITELEQELNKLREDYAAKAQPLQQNIQRRQNEERNRILGLIQQGIDKVAQAEEYDVILNAGAVTYIDEQFNVSRQVVEEINKSAAN</sequence>
<feature type="signal peptide" evidence="3">
    <location>
        <begin position="1"/>
        <end position="24"/>
    </location>
</feature>
<gene>
    <name evidence="4" type="primary">ompH</name>
    <name evidence="4" type="ORF">MACH26_31060</name>
</gene>
<keyword evidence="1 3" id="KW-0732">Signal</keyword>
<dbReference type="Proteomes" id="UP001333710">
    <property type="component" value="Chromosome"/>
</dbReference>
<dbReference type="KEGG" id="pmaw:MACH26_31060"/>
<dbReference type="PIRSF" id="PIRSF002094">
    <property type="entry name" value="OMP26_Skp"/>
    <property type="match status" value="1"/>
</dbReference>
<dbReference type="PANTHER" id="PTHR35089">
    <property type="entry name" value="CHAPERONE PROTEIN SKP"/>
    <property type="match status" value="1"/>
</dbReference>
<evidence type="ECO:0000313" key="4">
    <source>
        <dbReference type="EMBL" id="BDX07585.1"/>
    </source>
</evidence>
<dbReference type="RefSeq" id="WP_425325583.1">
    <property type="nucleotide sequence ID" value="NZ_AP027272.1"/>
</dbReference>
<dbReference type="EMBL" id="AP027272">
    <property type="protein sequence ID" value="BDX07585.1"/>
    <property type="molecule type" value="Genomic_DNA"/>
</dbReference>
<dbReference type="PANTHER" id="PTHR35089:SF1">
    <property type="entry name" value="CHAPERONE PROTEIN SKP"/>
    <property type="match status" value="1"/>
</dbReference>
<organism evidence="4 5">
    <name type="scientific">Planctobacterium marinum</name>
    <dbReference type="NCBI Taxonomy" id="1631968"/>
    <lineage>
        <taxon>Bacteria</taxon>
        <taxon>Pseudomonadati</taxon>
        <taxon>Pseudomonadota</taxon>
        <taxon>Gammaproteobacteria</taxon>
        <taxon>Alteromonadales</taxon>
        <taxon>Alteromonadaceae</taxon>
        <taxon>Planctobacterium</taxon>
    </lineage>
</organism>
<feature type="chain" id="PRO_5041378158" evidence="3">
    <location>
        <begin position="25"/>
        <end position="172"/>
    </location>
</feature>
<dbReference type="AlphaFoldDB" id="A0AA48HZP0"/>
<evidence type="ECO:0000256" key="2">
    <source>
        <dbReference type="PIRNR" id="PIRNR002094"/>
    </source>
</evidence>
<dbReference type="SUPFAM" id="SSF111384">
    <property type="entry name" value="OmpH-like"/>
    <property type="match status" value="1"/>
</dbReference>
<evidence type="ECO:0000256" key="3">
    <source>
        <dbReference type="SAM" id="SignalP"/>
    </source>
</evidence>
<evidence type="ECO:0000313" key="5">
    <source>
        <dbReference type="Proteomes" id="UP001333710"/>
    </source>
</evidence>